<dbReference type="Pfam" id="PF00291">
    <property type="entry name" value="PALP"/>
    <property type="match status" value="1"/>
</dbReference>
<gene>
    <name evidence="7" type="ORF">DPN68_01815</name>
</gene>
<dbReference type="InterPro" id="IPR001926">
    <property type="entry name" value="TrpB-like_PALP"/>
</dbReference>
<keyword evidence="3 5" id="KW-0663">Pyridoxal phosphate</keyword>
<sequence length="298" mass="33199">MIMQIEEQFPNGISLFIKRDDLLHPVISGNKFRKLKYNLQEAKQLGYSKLLTFGGAFSNHIVAVAGAGNEFGFETIGIIRGEELATKIDENPSLQLAQSLGMKLHFVSRSEYQNKELVAFLAHLETQFGTFYLLPEGGTNALAIEGCKEIIGEEEKTFTHICCAVGTGGTISGIIEGAYEHQKIIGFSALKGDFLSDVIRKFVTKTNWELETKYHFGGYGKVSDALISFMNDFYEQTQIPLDPIYTGKMVFGVLEKIKNNEFPSNAKILLIHSGGLQGIKGMNQKLKRKNKSIITYHD</sequence>
<protein>
    <submittedName>
        <fullName evidence="7">1-aminocyclopropane-1-carboxylate deaminase/D-cysteine desulfhydrase</fullName>
    </submittedName>
</protein>
<evidence type="ECO:0000259" key="6">
    <source>
        <dbReference type="Pfam" id="PF00291"/>
    </source>
</evidence>
<dbReference type="OrthoDB" id="9801249at2"/>
<feature type="domain" description="Tryptophan synthase beta chain-like PALP" evidence="6">
    <location>
        <begin position="12"/>
        <end position="274"/>
    </location>
</feature>
<dbReference type="Gene3D" id="3.40.50.1100">
    <property type="match status" value="2"/>
</dbReference>
<dbReference type="GO" id="GO:0019148">
    <property type="term" value="F:D-cysteine desulfhydrase activity"/>
    <property type="evidence" value="ECO:0007669"/>
    <property type="project" value="TreeGrafter"/>
</dbReference>
<feature type="modified residue" description="N6-(pyridoxal phosphate)lysine" evidence="5">
    <location>
        <position position="31"/>
    </location>
</feature>
<evidence type="ECO:0000256" key="4">
    <source>
        <dbReference type="PIRSR" id="PIRSR006278-1"/>
    </source>
</evidence>
<reference evidence="7 8" key="1">
    <citation type="submission" date="2018-06" db="EMBL/GenBank/DDBJ databases">
        <title>Flavobacterium tibetense sp. nov., isolated from a wetland YonghuCo on Tibetan Plateau.</title>
        <authorList>
            <person name="Xing P."/>
            <person name="Phurbu D."/>
            <person name="Lu H."/>
        </authorList>
    </citation>
    <scope>NUCLEOTIDE SEQUENCE [LARGE SCALE GENOMIC DNA]</scope>
    <source>
        <strain evidence="7 8">YH5</strain>
    </source>
</reference>
<dbReference type="PANTHER" id="PTHR43780:SF2">
    <property type="entry name" value="1-AMINOCYCLOPROPANE-1-CARBOXYLATE DEAMINASE-RELATED"/>
    <property type="match status" value="1"/>
</dbReference>
<feature type="active site" description="Nucleophile" evidence="4">
    <location>
        <position position="58"/>
    </location>
</feature>
<evidence type="ECO:0000313" key="7">
    <source>
        <dbReference type="EMBL" id="RBA29407.1"/>
    </source>
</evidence>
<comment type="similarity">
    <text evidence="2">Belongs to the ACC deaminase/D-cysteine desulfhydrase family.</text>
</comment>
<dbReference type="RefSeq" id="WP_113987890.1">
    <property type="nucleotide sequence ID" value="NZ_QLST01000002.1"/>
</dbReference>
<dbReference type="AlphaFoldDB" id="A0A365P492"/>
<comment type="cofactor">
    <cofactor evidence="1">
        <name>pyridoxal 5'-phosphate</name>
        <dbReference type="ChEBI" id="CHEBI:597326"/>
    </cofactor>
</comment>
<dbReference type="InterPro" id="IPR027278">
    <property type="entry name" value="ACCD_DCysDesulf"/>
</dbReference>
<dbReference type="SUPFAM" id="SSF53686">
    <property type="entry name" value="Tryptophan synthase beta subunit-like PLP-dependent enzymes"/>
    <property type="match status" value="1"/>
</dbReference>
<keyword evidence="8" id="KW-1185">Reference proteome</keyword>
<evidence type="ECO:0000313" key="8">
    <source>
        <dbReference type="Proteomes" id="UP000253319"/>
    </source>
</evidence>
<evidence type="ECO:0000256" key="2">
    <source>
        <dbReference type="ARBA" id="ARBA00008639"/>
    </source>
</evidence>
<accession>A0A365P492</accession>
<dbReference type="PANTHER" id="PTHR43780">
    <property type="entry name" value="1-AMINOCYCLOPROPANE-1-CARBOXYLATE DEAMINASE-RELATED"/>
    <property type="match status" value="1"/>
</dbReference>
<dbReference type="EMBL" id="QLST01000002">
    <property type="protein sequence ID" value="RBA29407.1"/>
    <property type="molecule type" value="Genomic_DNA"/>
</dbReference>
<evidence type="ECO:0000256" key="3">
    <source>
        <dbReference type="ARBA" id="ARBA00022898"/>
    </source>
</evidence>
<evidence type="ECO:0000256" key="1">
    <source>
        <dbReference type="ARBA" id="ARBA00001933"/>
    </source>
</evidence>
<name>A0A365P492_9FLAO</name>
<dbReference type="InterPro" id="IPR036052">
    <property type="entry name" value="TrpB-like_PALP_sf"/>
</dbReference>
<comment type="caution">
    <text evidence="7">The sequence shown here is derived from an EMBL/GenBank/DDBJ whole genome shotgun (WGS) entry which is preliminary data.</text>
</comment>
<dbReference type="Proteomes" id="UP000253319">
    <property type="component" value="Unassembled WGS sequence"/>
</dbReference>
<evidence type="ECO:0000256" key="5">
    <source>
        <dbReference type="PIRSR" id="PIRSR006278-2"/>
    </source>
</evidence>
<dbReference type="PIRSF" id="PIRSF006278">
    <property type="entry name" value="ACCD_DCysDesulf"/>
    <property type="match status" value="1"/>
</dbReference>
<organism evidence="7 8">
    <name type="scientific">Flavobacterium tibetense</name>
    <dbReference type="NCBI Taxonomy" id="2233533"/>
    <lineage>
        <taxon>Bacteria</taxon>
        <taxon>Pseudomonadati</taxon>
        <taxon>Bacteroidota</taxon>
        <taxon>Flavobacteriia</taxon>
        <taxon>Flavobacteriales</taxon>
        <taxon>Flavobacteriaceae</taxon>
        <taxon>Flavobacterium</taxon>
    </lineage>
</organism>
<proteinExistence type="inferred from homology"/>